<evidence type="ECO:0000313" key="5">
    <source>
        <dbReference type="Proteomes" id="UP000095042"/>
    </source>
</evidence>
<dbReference type="Pfam" id="PF01551">
    <property type="entry name" value="Peptidase_M23"/>
    <property type="match status" value="1"/>
</dbReference>
<dbReference type="AlphaFoldDB" id="A0A1E3WBE2"/>
<dbReference type="EMBL" id="LPWD01000165">
    <property type="protein sequence ID" value="ODS03129.1"/>
    <property type="molecule type" value="Genomic_DNA"/>
</dbReference>
<dbReference type="SUPFAM" id="SSF51261">
    <property type="entry name" value="Duplicated hybrid motif"/>
    <property type="match status" value="1"/>
</dbReference>
<feature type="region of interest" description="Disordered" evidence="2">
    <location>
        <begin position="1"/>
        <end position="28"/>
    </location>
</feature>
<dbReference type="Proteomes" id="UP000095042">
    <property type="component" value="Unassembled WGS sequence"/>
</dbReference>
<sequence length="124" mass="13082">MKGRVISGFGTKPDGGHNDGINISVPQGTPVKAAENGVVAYSGSELKGYGNLVLVRHANNWVSAYANNEELLVKRGDKVSRGQVIAKAGTTGSVSQPQVHFELRKGSRPVDPTKYMSSMAAQAD</sequence>
<protein>
    <recommendedName>
        <fullName evidence="3">M23ase beta-sheet core domain-containing protein</fullName>
    </recommendedName>
</protein>
<comment type="similarity">
    <text evidence="1">Belongs to the E.coli NlpD/Haemophilus LppB family.</text>
</comment>
<evidence type="ECO:0000313" key="4">
    <source>
        <dbReference type="EMBL" id="ODS03129.1"/>
    </source>
</evidence>
<dbReference type="GO" id="GO:0004222">
    <property type="term" value="F:metalloendopeptidase activity"/>
    <property type="evidence" value="ECO:0007669"/>
    <property type="project" value="TreeGrafter"/>
</dbReference>
<feature type="compositionally biased region" description="Polar residues" evidence="2">
    <location>
        <begin position="115"/>
        <end position="124"/>
    </location>
</feature>
<evidence type="ECO:0000259" key="3">
    <source>
        <dbReference type="Pfam" id="PF01551"/>
    </source>
</evidence>
<dbReference type="PANTHER" id="PTHR21666:SF263">
    <property type="entry name" value="MUREIN HYDROLASE ACTIVATOR NLPD"/>
    <property type="match status" value="1"/>
</dbReference>
<feature type="domain" description="M23ase beta-sheet core" evidence="3">
    <location>
        <begin position="18"/>
        <end position="112"/>
    </location>
</feature>
<proteinExistence type="inferred from homology"/>
<accession>A0A1E3WBE2</accession>
<gene>
    <name evidence="4" type="ORF">AUC71_11435</name>
</gene>
<dbReference type="InterPro" id="IPR016047">
    <property type="entry name" value="M23ase_b-sheet_dom"/>
</dbReference>
<dbReference type="PANTHER" id="PTHR21666">
    <property type="entry name" value="PEPTIDASE-RELATED"/>
    <property type="match status" value="1"/>
</dbReference>
<dbReference type="CDD" id="cd12797">
    <property type="entry name" value="M23_peptidase"/>
    <property type="match status" value="1"/>
</dbReference>
<dbReference type="RefSeq" id="WP_069623675.1">
    <property type="nucleotide sequence ID" value="NZ_LPWD01000165.1"/>
</dbReference>
<evidence type="ECO:0000256" key="1">
    <source>
        <dbReference type="ARBA" id="ARBA00038420"/>
    </source>
</evidence>
<comment type="caution">
    <text evidence="4">The sequence shown here is derived from an EMBL/GenBank/DDBJ whole genome shotgun (WGS) entry which is preliminary data.</text>
</comment>
<organism evidence="4 5">
    <name type="scientific">Methyloceanibacter marginalis</name>
    <dbReference type="NCBI Taxonomy" id="1774971"/>
    <lineage>
        <taxon>Bacteria</taxon>
        <taxon>Pseudomonadati</taxon>
        <taxon>Pseudomonadota</taxon>
        <taxon>Alphaproteobacteria</taxon>
        <taxon>Hyphomicrobiales</taxon>
        <taxon>Hyphomicrobiaceae</taxon>
        <taxon>Methyloceanibacter</taxon>
    </lineage>
</organism>
<dbReference type="Gene3D" id="2.70.70.10">
    <property type="entry name" value="Glucose Permease (Domain IIA)"/>
    <property type="match status" value="1"/>
</dbReference>
<dbReference type="InterPro" id="IPR011055">
    <property type="entry name" value="Dup_hybrid_motif"/>
</dbReference>
<dbReference type="InterPro" id="IPR050570">
    <property type="entry name" value="Cell_wall_metabolism_enzyme"/>
</dbReference>
<reference evidence="4 5" key="1">
    <citation type="journal article" date="2016" name="Environ. Microbiol.">
        <title>New Methyloceanibacter diversity from North Sea sediments includes methanotroph containing solely the soluble methane monooxygenase.</title>
        <authorList>
            <person name="Vekeman B."/>
            <person name="Kerckhof F.M."/>
            <person name="Cremers G."/>
            <person name="de Vos P."/>
            <person name="Vandamme P."/>
            <person name="Boon N."/>
            <person name="Op den Camp H.J."/>
            <person name="Heylen K."/>
        </authorList>
    </citation>
    <scope>NUCLEOTIDE SEQUENCE [LARGE SCALE GENOMIC DNA]</scope>
    <source>
        <strain evidence="4 5">R-67177</strain>
    </source>
</reference>
<evidence type="ECO:0000256" key="2">
    <source>
        <dbReference type="SAM" id="MobiDB-lite"/>
    </source>
</evidence>
<keyword evidence="5" id="KW-1185">Reference proteome</keyword>
<feature type="region of interest" description="Disordered" evidence="2">
    <location>
        <begin position="102"/>
        <end position="124"/>
    </location>
</feature>
<name>A0A1E3WBE2_9HYPH</name>